<reference evidence="2" key="1">
    <citation type="journal article" date="2019" name="Int. J. Syst. Evol. Microbiol.">
        <title>The Global Catalogue of Microorganisms (GCM) 10K type strain sequencing project: providing services to taxonomists for standard genome sequencing and annotation.</title>
        <authorList>
            <consortium name="The Broad Institute Genomics Platform"/>
            <consortium name="The Broad Institute Genome Sequencing Center for Infectious Disease"/>
            <person name="Wu L."/>
            <person name="Ma J."/>
        </authorList>
    </citation>
    <scope>NUCLEOTIDE SEQUENCE [LARGE SCALE GENOMIC DNA]</scope>
    <source>
        <strain evidence="2">CCM 8925</strain>
    </source>
</reference>
<evidence type="ECO:0000313" key="1">
    <source>
        <dbReference type="EMBL" id="MFD0897022.1"/>
    </source>
</evidence>
<dbReference type="Proteomes" id="UP001597104">
    <property type="component" value="Unassembled WGS sequence"/>
</dbReference>
<evidence type="ECO:0000313" key="2">
    <source>
        <dbReference type="Proteomes" id="UP001597104"/>
    </source>
</evidence>
<accession>A0ABW3ECA0</accession>
<proteinExistence type="predicted"/>
<dbReference type="EMBL" id="JBHTIO010000024">
    <property type="protein sequence ID" value="MFD0897022.1"/>
    <property type="molecule type" value="Genomic_DNA"/>
</dbReference>
<gene>
    <name evidence="1" type="ORF">ACFQZ7_04645</name>
</gene>
<organism evidence="1 2">
    <name type="scientific">Loigolactobacillus binensis</name>
    <dbReference type="NCBI Taxonomy" id="2559922"/>
    <lineage>
        <taxon>Bacteria</taxon>
        <taxon>Bacillati</taxon>
        <taxon>Bacillota</taxon>
        <taxon>Bacilli</taxon>
        <taxon>Lactobacillales</taxon>
        <taxon>Lactobacillaceae</taxon>
        <taxon>Loigolactobacillus</taxon>
    </lineage>
</organism>
<sequence length="99" mass="11133">MTFEGIVEDVVKTIKNRRQRQSGEPFTLPVTFTSKHKIAPGCVVFIVATDGHYQAQKFDVRYPDIDEKVQAIYHGAYFECDDDVDQMAPLIAAVAAQLK</sequence>
<comment type="caution">
    <text evidence="1">The sequence shown here is derived from an EMBL/GenBank/DDBJ whole genome shotgun (WGS) entry which is preliminary data.</text>
</comment>
<keyword evidence="2" id="KW-1185">Reference proteome</keyword>
<protein>
    <submittedName>
        <fullName evidence="1">Uncharacterized protein</fullName>
    </submittedName>
</protein>
<dbReference type="RefSeq" id="WP_137637415.1">
    <property type="nucleotide sequence ID" value="NZ_BJDN01000008.1"/>
</dbReference>
<name>A0ABW3ECA0_9LACO</name>